<dbReference type="Proteomes" id="UP000291422">
    <property type="component" value="Unassembled WGS sequence"/>
</dbReference>
<feature type="transmembrane region" description="Helical" evidence="7">
    <location>
        <begin position="54"/>
        <end position="75"/>
    </location>
</feature>
<reference evidence="11" key="2">
    <citation type="journal article" date="2019" name="bioRxiv">
        <title>Genomics, evolutionary history and diagnostics of the Alternaria alternata species group including apple and Asian pear pathotypes.</title>
        <authorList>
            <person name="Armitage A.D."/>
            <person name="Cockerton H.M."/>
            <person name="Sreenivasaprasad S."/>
            <person name="Woodhall J.W."/>
            <person name="Lane C.R."/>
            <person name="Harrison R.J."/>
            <person name="Clarkson J.P."/>
        </authorList>
    </citation>
    <scope>NUCLEOTIDE SEQUENCE [LARGE SCALE GENOMIC DNA]</scope>
    <source>
        <strain evidence="11">FERA 1177</strain>
    </source>
</reference>
<evidence type="ECO:0000256" key="3">
    <source>
        <dbReference type="ARBA" id="ARBA00022989"/>
    </source>
</evidence>
<accession>A0A177DDH6</accession>
<evidence type="ECO:0000256" key="5">
    <source>
        <dbReference type="ARBA" id="ARBA00034313"/>
    </source>
</evidence>
<evidence type="ECO:0000256" key="6">
    <source>
        <dbReference type="SAM" id="MobiDB-lite"/>
    </source>
</evidence>
<dbReference type="InterPro" id="IPR013901">
    <property type="entry name" value="Anthrone_oxy"/>
</dbReference>
<evidence type="ECO:0008006" key="12">
    <source>
        <dbReference type="Google" id="ProtNLM"/>
    </source>
</evidence>
<keyword evidence="4 7" id="KW-0472">Membrane</keyword>
<dbReference type="EMBL" id="PDXD01000044">
    <property type="protein sequence ID" value="RYN69352.1"/>
    <property type="molecule type" value="Genomic_DNA"/>
</dbReference>
<dbReference type="EMBL" id="KV441485">
    <property type="protein sequence ID" value="OAG17765.1"/>
    <property type="molecule type" value="Genomic_DNA"/>
</dbReference>
<sequence>MSATQTVQIISISTALLASGGIAALSLFDIPMIQSQPASRSLPMVRWLFSRGSHTFPTAAITSASGFVYLAYSALPTSSLNSTSSLLQHAVKGKTGLYLVAAVLSFSIAPITSFMIPTNFALIRKNEELGGSRSAASAEYREKAGLKGRSADESVDSKDDVSQWKDLSVPQEKTEKNSSEAEDKEVSELLDKFGKLNMLRALAIGLGGIAGLMAALA</sequence>
<proteinExistence type="inferred from homology"/>
<dbReference type="Proteomes" id="UP000077248">
    <property type="component" value="Unassembled WGS sequence"/>
</dbReference>
<evidence type="ECO:0000313" key="10">
    <source>
        <dbReference type="Proteomes" id="UP000077248"/>
    </source>
</evidence>
<feature type="transmembrane region" description="Helical" evidence="7">
    <location>
        <begin position="198"/>
        <end position="216"/>
    </location>
</feature>
<dbReference type="PANTHER" id="PTHR35042">
    <property type="entry name" value="ANTHRONE OXYGENASE ENCC"/>
    <property type="match status" value="1"/>
</dbReference>
<comment type="subcellular location">
    <subcellularLocation>
        <location evidence="1">Membrane</location>
        <topology evidence="1">Multi-pass membrane protein</topology>
    </subcellularLocation>
</comment>
<evidence type="ECO:0000256" key="7">
    <source>
        <dbReference type="SAM" id="Phobius"/>
    </source>
</evidence>
<evidence type="ECO:0000313" key="9">
    <source>
        <dbReference type="EMBL" id="RYN69352.1"/>
    </source>
</evidence>
<evidence type="ECO:0000256" key="2">
    <source>
        <dbReference type="ARBA" id="ARBA00022692"/>
    </source>
</evidence>
<dbReference type="Pfam" id="PF08592">
    <property type="entry name" value="Anthrone_oxy"/>
    <property type="match status" value="1"/>
</dbReference>
<evidence type="ECO:0000313" key="8">
    <source>
        <dbReference type="EMBL" id="OAG17765.1"/>
    </source>
</evidence>
<dbReference type="OMA" id="SLPMVRW"/>
<dbReference type="VEuPathDB" id="FungiDB:CC77DRAFT_1022659"/>
<dbReference type="KEGG" id="aalt:CC77DRAFT_1022659"/>
<reference evidence="9" key="3">
    <citation type="journal article" date="2019" name="J. ISSAAS">
        <title>Genomics, evolutionary history and diagnostics of the Alternaria alternata species group including apple and Asian pear pathotypes.</title>
        <authorList>
            <person name="Armitage A.D."/>
            <person name="Cockerton H.M."/>
            <person name="Sreenivasaprasad S."/>
            <person name="Woodhall J."/>
            <person name="Lane C."/>
            <person name="Harrison R.J."/>
            <person name="Clarkson J.P."/>
        </authorList>
    </citation>
    <scope>NUCLEOTIDE SEQUENCE</scope>
    <source>
        <strain evidence="9">FERA 1177</strain>
    </source>
</reference>
<feature type="transmembrane region" description="Helical" evidence="7">
    <location>
        <begin position="95"/>
        <end position="116"/>
    </location>
</feature>
<name>A0A177DDH6_ALTAL</name>
<dbReference type="GO" id="GO:0016020">
    <property type="term" value="C:membrane"/>
    <property type="evidence" value="ECO:0007669"/>
    <property type="project" value="UniProtKB-SubCell"/>
</dbReference>
<dbReference type="PANTHER" id="PTHR35042:SF1">
    <property type="entry name" value="DUF1772-DOMAIN-CONTAINING PROTEIN"/>
    <property type="match status" value="1"/>
</dbReference>
<keyword evidence="2 7" id="KW-0812">Transmembrane</keyword>
<feature type="compositionally biased region" description="Basic and acidic residues" evidence="6">
    <location>
        <begin position="147"/>
        <end position="163"/>
    </location>
</feature>
<feature type="transmembrane region" description="Helical" evidence="7">
    <location>
        <begin position="6"/>
        <end position="33"/>
    </location>
</feature>
<feature type="compositionally biased region" description="Basic and acidic residues" evidence="6">
    <location>
        <begin position="172"/>
        <end position="185"/>
    </location>
</feature>
<comment type="similarity">
    <text evidence="5">Belongs to the anthrone oxygenase family.</text>
</comment>
<dbReference type="AlphaFoldDB" id="A0A177DDH6"/>
<protein>
    <recommendedName>
        <fullName evidence="12">DUF1772-domain-containing protein</fullName>
    </recommendedName>
</protein>
<evidence type="ECO:0000313" key="11">
    <source>
        <dbReference type="Proteomes" id="UP000291422"/>
    </source>
</evidence>
<feature type="region of interest" description="Disordered" evidence="6">
    <location>
        <begin position="147"/>
        <end position="185"/>
    </location>
</feature>
<organism evidence="8 10">
    <name type="scientific">Alternaria alternata</name>
    <name type="common">Alternaria rot fungus</name>
    <name type="synonym">Torula alternata</name>
    <dbReference type="NCBI Taxonomy" id="5599"/>
    <lineage>
        <taxon>Eukaryota</taxon>
        <taxon>Fungi</taxon>
        <taxon>Dikarya</taxon>
        <taxon>Ascomycota</taxon>
        <taxon>Pezizomycotina</taxon>
        <taxon>Dothideomycetes</taxon>
        <taxon>Pleosporomycetidae</taxon>
        <taxon>Pleosporales</taxon>
        <taxon>Pleosporineae</taxon>
        <taxon>Pleosporaceae</taxon>
        <taxon>Alternaria</taxon>
        <taxon>Alternaria sect. Alternaria</taxon>
        <taxon>Alternaria alternata complex</taxon>
    </lineage>
</organism>
<evidence type="ECO:0000256" key="4">
    <source>
        <dbReference type="ARBA" id="ARBA00023136"/>
    </source>
</evidence>
<keyword evidence="3 7" id="KW-1133">Transmembrane helix</keyword>
<dbReference type="RefSeq" id="XP_018383186.1">
    <property type="nucleotide sequence ID" value="XM_018525513.1"/>
</dbReference>
<gene>
    <name evidence="9" type="ORF">AA0117_g10864</name>
    <name evidence="8" type="ORF">CC77DRAFT_1022659</name>
</gene>
<keyword evidence="10" id="KW-1185">Reference proteome</keyword>
<reference evidence="8 10" key="1">
    <citation type="submission" date="2016-05" db="EMBL/GenBank/DDBJ databases">
        <title>Comparative analysis of secretome profiles of manganese(II)-oxidizing ascomycete fungi.</title>
        <authorList>
            <consortium name="DOE Joint Genome Institute"/>
            <person name="Zeiner C.A."/>
            <person name="Purvine S.O."/>
            <person name="Zink E.M."/>
            <person name="Wu S."/>
            <person name="Pasa-Tolic L."/>
            <person name="Chaput D.L."/>
            <person name="Haridas S."/>
            <person name="Grigoriev I.V."/>
            <person name="Santelli C.M."/>
            <person name="Hansel C.M."/>
        </authorList>
    </citation>
    <scope>NUCLEOTIDE SEQUENCE [LARGE SCALE GENOMIC DNA]</scope>
    <source>
        <strain evidence="8 10">SRC1lrK2f</strain>
    </source>
</reference>
<dbReference type="GeneID" id="29111107"/>
<evidence type="ECO:0000256" key="1">
    <source>
        <dbReference type="ARBA" id="ARBA00004141"/>
    </source>
</evidence>